<dbReference type="AlphaFoldDB" id="A0A8J7U6H9"/>
<organism evidence="2 3">
    <name type="scientific">Acanthopleuribacter pedis</name>
    <dbReference type="NCBI Taxonomy" id="442870"/>
    <lineage>
        <taxon>Bacteria</taxon>
        <taxon>Pseudomonadati</taxon>
        <taxon>Acidobacteriota</taxon>
        <taxon>Holophagae</taxon>
        <taxon>Acanthopleuribacterales</taxon>
        <taxon>Acanthopleuribacteraceae</taxon>
        <taxon>Acanthopleuribacter</taxon>
    </lineage>
</organism>
<comment type="caution">
    <text evidence="2">The sequence shown here is derived from an EMBL/GenBank/DDBJ whole genome shotgun (WGS) entry which is preliminary data.</text>
</comment>
<feature type="signal peptide" evidence="1">
    <location>
        <begin position="1"/>
        <end position="18"/>
    </location>
</feature>
<dbReference type="EMBL" id="JAFREP010000029">
    <property type="protein sequence ID" value="MBO1321944.1"/>
    <property type="molecule type" value="Genomic_DNA"/>
</dbReference>
<keyword evidence="1" id="KW-0732">Signal</keyword>
<keyword evidence="3" id="KW-1185">Reference proteome</keyword>
<gene>
    <name evidence="2" type="ORF">J3U88_25915</name>
</gene>
<evidence type="ECO:0000313" key="3">
    <source>
        <dbReference type="Proteomes" id="UP000664417"/>
    </source>
</evidence>
<dbReference type="RefSeq" id="WP_207861916.1">
    <property type="nucleotide sequence ID" value="NZ_JAFREP010000029.1"/>
</dbReference>
<dbReference type="Gene3D" id="2.60.120.380">
    <property type="match status" value="1"/>
</dbReference>
<evidence type="ECO:0000256" key="1">
    <source>
        <dbReference type="SAM" id="SignalP"/>
    </source>
</evidence>
<feature type="chain" id="PRO_5035218390" description="Ig-like domain-containing protein" evidence="1">
    <location>
        <begin position="19"/>
        <end position="993"/>
    </location>
</feature>
<evidence type="ECO:0000313" key="2">
    <source>
        <dbReference type="EMBL" id="MBO1321944.1"/>
    </source>
</evidence>
<name>A0A8J7U6H9_9BACT</name>
<reference evidence="2" key="1">
    <citation type="submission" date="2021-03" db="EMBL/GenBank/DDBJ databases">
        <authorList>
            <person name="Wang G."/>
        </authorList>
    </citation>
    <scope>NUCLEOTIDE SEQUENCE</scope>
    <source>
        <strain evidence="2">KCTC 12899</strain>
    </source>
</reference>
<proteinExistence type="predicted"/>
<dbReference type="Proteomes" id="UP000664417">
    <property type="component" value="Unassembled WGS sequence"/>
</dbReference>
<evidence type="ECO:0008006" key="4">
    <source>
        <dbReference type="Google" id="ProtNLM"/>
    </source>
</evidence>
<accession>A0A8J7U6H9</accession>
<sequence length="993" mass="107595">MKFTPTLVLFLLTATLFAAPTARILAPIDYRDLAVGDSLLLRGEVTDSNNEGSWLIQKLGDEDAPPVTLPGNLPGRYRFQEQGLYQVTFQVNDNGALSPRDVANSRLIGVAAEDLNFEPTLEYTGQRRLTVANGSEREFTVVSDDFENSFPEDYPGNQVFVYWFVDGTLAATGESFSLPLEFSADQFRRGVRKVNLDVYAADSEGKASLDRHRIEVFVYQDAAPPVPGFNGTEPNETVYLPVGTRTTLVPSLGNAGNTAWTHAWRAVHLQSGEVLMESSEAQPPALNFTETGVVKVSYDVAAVDRGAVEPHTVWYYIYDPDARPTVKITEPSTDALRFEAGGAINITNETGIRLKGFVYDPNRFFPTEPGQNFRPVAAGIRWQFILPGGSTFTLDGVTQNASWVLDEIGTWQLSMSAVNSLGQESLNVDRMEIEVAAAGTLNEAEPNNTREQATDTRFGSFAGLSLSAEDPVDWFAFDLEEAGENLLINLDLRRAEGRVQVEVFQGERSVHTETLAGGLFHPFSFVSADPGRYFLKASLVDADSAGKNGLSFGLAVSVAVPRLSFPKIREDATHTSELSLVNPTNGPARLSLEARNPNGEILQIIALDLDAKGRLRRGVTELFPAAEPYDIAWVRVLADRAVTGSFSILSRDGRSAAAEPAQSGLLHELVMPHVAADTATWFTEVALVNNSTDTIEPHLNTPSNAFTLDVDRPYRGDTLNFNDLYAGNIPASDGWGLFSEQNNLPALAGVELFGFHDATQTAALNLASTRAKNPNFIYTRNDLVFPHVAADTVQFWTGLAYVNTDDSPTDIRLKAYDTAGNLLTEESATLAAGEKRLGLAHQLFDSLDVSAPIGWIKLETTGQVQGYELFGSNRPDRRRLAGLAAVAGGAKAVTFPDILSNAEAWTGLAVVNLAESATATLTYTAHAADGTVLATREQILAPRAKQTTLVATLFGSETAQSIAWISLNSDQPLASFQLRGDLAGHTMTGMTAR</sequence>
<protein>
    <recommendedName>
        <fullName evidence="4">Ig-like domain-containing protein</fullName>
    </recommendedName>
</protein>